<accession>A0A0K9PTE7</accession>
<evidence type="ECO:0000256" key="1">
    <source>
        <dbReference type="SAM" id="MobiDB-lite"/>
    </source>
</evidence>
<keyword evidence="3" id="KW-1185">Reference proteome</keyword>
<dbReference type="OMA" id="INPADIC"/>
<dbReference type="InterPro" id="IPR006476">
    <property type="entry name" value="CHP01589_pln"/>
</dbReference>
<sequence>MKNQQNSKNTEELKSSKHVSQQEKPKKQEPETPVEDSGSISISSSDNRKITRKDIELVQNLIERCLQLYMNRGEVVKTLLNRAKIQPGFTTLVWQKLEEENSEFFRAYYIRLLLKKQIILFNHFLENQYHLMKYPMPPKLPISPIPNGIHPTVPVNNLPMGYPVMQHPQMPVPGQPHFDNMSCGLSSCHVVNGVPAPSNYHHPIRTNTINNNMIDGTTGKSAPPLASCRTMSSVSEMERSPTSASSGHFPFAHSEISGMEMDTSMIDTAFTSDVGMDAVGSSKDSLRSLGQIPWNFSLSDLTTDLTNLDELGALGDYSGSPFLHSDSDILQDDMVDNYFADDVTGSGSDEGKS</sequence>
<name>A0A0K9PTE7_ZOSMR</name>
<dbReference type="Pfam" id="PF09713">
    <property type="entry name" value="A_thal_3526"/>
    <property type="match status" value="1"/>
</dbReference>
<dbReference type="PANTHER" id="PTHR31871:SF9">
    <property type="entry name" value="HELICASE WITH ZINC FINGER PROTEIN"/>
    <property type="match status" value="1"/>
</dbReference>
<organism evidence="2 3">
    <name type="scientific">Zostera marina</name>
    <name type="common">Eelgrass</name>
    <dbReference type="NCBI Taxonomy" id="29655"/>
    <lineage>
        <taxon>Eukaryota</taxon>
        <taxon>Viridiplantae</taxon>
        <taxon>Streptophyta</taxon>
        <taxon>Embryophyta</taxon>
        <taxon>Tracheophyta</taxon>
        <taxon>Spermatophyta</taxon>
        <taxon>Magnoliopsida</taxon>
        <taxon>Liliopsida</taxon>
        <taxon>Zosteraceae</taxon>
        <taxon>Zostera</taxon>
    </lineage>
</organism>
<gene>
    <name evidence="2" type="ORF">ZOSMA_166G00140</name>
</gene>
<dbReference type="AlphaFoldDB" id="A0A0K9PTE7"/>
<evidence type="ECO:0000313" key="3">
    <source>
        <dbReference type="Proteomes" id="UP000036987"/>
    </source>
</evidence>
<dbReference type="OrthoDB" id="1620396at2759"/>
<feature type="compositionally biased region" description="Basic and acidic residues" evidence="1">
    <location>
        <begin position="9"/>
        <end position="30"/>
    </location>
</feature>
<dbReference type="STRING" id="29655.A0A0K9PTE7"/>
<dbReference type="Proteomes" id="UP000036987">
    <property type="component" value="Unassembled WGS sequence"/>
</dbReference>
<dbReference type="EMBL" id="LFYR01000636">
    <property type="protein sequence ID" value="KMZ72318.1"/>
    <property type="molecule type" value="Genomic_DNA"/>
</dbReference>
<evidence type="ECO:0000313" key="2">
    <source>
        <dbReference type="EMBL" id="KMZ72318.1"/>
    </source>
</evidence>
<dbReference type="NCBIfam" id="TIGR01589">
    <property type="entry name" value="A_thal_3526"/>
    <property type="match status" value="1"/>
</dbReference>
<reference evidence="3" key="1">
    <citation type="journal article" date="2016" name="Nature">
        <title>The genome of the seagrass Zostera marina reveals angiosperm adaptation to the sea.</title>
        <authorList>
            <person name="Olsen J.L."/>
            <person name="Rouze P."/>
            <person name="Verhelst B."/>
            <person name="Lin Y.-C."/>
            <person name="Bayer T."/>
            <person name="Collen J."/>
            <person name="Dattolo E."/>
            <person name="De Paoli E."/>
            <person name="Dittami S."/>
            <person name="Maumus F."/>
            <person name="Michel G."/>
            <person name="Kersting A."/>
            <person name="Lauritano C."/>
            <person name="Lohaus R."/>
            <person name="Toepel M."/>
            <person name="Tonon T."/>
            <person name="Vanneste K."/>
            <person name="Amirebrahimi M."/>
            <person name="Brakel J."/>
            <person name="Bostroem C."/>
            <person name="Chovatia M."/>
            <person name="Grimwood J."/>
            <person name="Jenkins J.W."/>
            <person name="Jueterbock A."/>
            <person name="Mraz A."/>
            <person name="Stam W.T."/>
            <person name="Tice H."/>
            <person name="Bornberg-Bauer E."/>
            <person name="Green P.J."/>
            <person name="Pearson G.A."/>
            <person name="Procaccini G."/>
            <person name="Duarte C.M."/>
            <person name="Schmutz J."/>
            <person name="Reusch T.B.H."/>
            <person name="Van de Peer Y."/>
        </authorList>
    </citation>
    <scope>NUCLEOTIDE SEQUENCE [LARGE SCALE GENOMIC DNA]</scope>
    <source>
        <strain evidence="3">cv. Finnish</strain>
    </source>
</reference>
<evidence type="ECO:0008006" key="4">
    <source>
        <dbReference type="Google" id="ProtNLM"/>
    </source>
</evidence>
<proteinExistence type="predicted"/>
<feature type="region of interest" description="Disordered" evidence="1">
    <location>
        <begin position="1"/>
        <end position="45"/>
    </location>
</feature>
<comment type="caution">
    <text evidence="2">The sequence shown here is derived from an EMBL/GenBank/DDBJ whole genome shotgun (WGS) entry which is preliminary data.</text>
</comment>
<dbReference type="PANTHER" id="PTHR31871">
    <property type="entry name" value="OS02G0137100 PROTEIN"/>
    <property type="match status" value="1"/>
</dbReference>
<protein>
    <recommendedName>
        <fullName evidence="4">Angiotensin-converting enzyme 2</fullName>
    </recommendedName>
</protein>